<dbReference type="Proteomes" id="UP000239007">
    <property type="component" value="Unassembled WGS sequence"/>
</dbReference>
<proteinExistence type="predicted"/>
<keyword evidence="1" id="KW-0732">Signal</keyword>
<keyword evidence="3" id="KW-1185">Reference proteome</keyword>
<comment type="caution">
    <text evidence="2">The sequence shown here is derived from an EMBL/GenBank/DDBJ whole genome shotgun (WGS) entry which is preliminary data.</text>
</comment>
<protein>
    <recommendedName>
        <fullName evidence="4">Entry exclusion lipoprotein TrbK</fullName>
    </recommendedName>
</protein>
<name>A0A2S7URW9_9GAMM</name>
<evidence type="ECO:0008006" key="4">
    <source>
        <dbReference type="Google" id="ProtNLM"/>
    </source>
</evidence>
<dbReference type="PROSITE" id="PS51257">
    <property type="entry name" value="PROKAR_LIPOPROTEIN"/>
    <property type="match status" value="1"/>
</dbReference>
<sequence>MSKSNLYLCLTLVVVFLLSACKSGADREAICRTMKPEEVLSCLQGPHRDISERAEKQLSELK</sequence>
<evidence type="ECO:0000256" key="1">
    <source>
        <dbReference type="SAM" id="SignalP"/>
    </source>
</evidence>
<dbReference type="EMBL" id="MSCH01000003">
    <property type="protein sequence ID" value="PQJ52693.1"/>
    <property type="molecule type" value="Genomic_DNA"/>
</dbReference>
<evidence type="ECO:0000313" key="2">
    <source>
        <dbReference type="EMBL" id="PQJ52693.1"/>
    </source>
</evidence>
<organism evidence="2 3">
    <name type="scientific">Psychrosphaera saromensis</name>
    <dbReference type="NCBI Taxonomy" id="716813"/>
    <lineage>
        <taxon>Bacteria</taxon>
        <taxon>Pseudomonadati</taxon>
        <taxon>Pseudomonadota</taxon>
        <taxon>Gammaproteobacteria</taxon>
        <taxon>Alteromonadales</taxon>
        <taxon>Pseudoalteromonadaceae</taxon>
        <taxon>Psychrosphaera</taxon>
    </lineage>
</organism>
<dbReference type="AlphaFoldDB" id="A0A2S7URW9"/>
<reference evidence="2 3" key="1">
    <citation type="submission" date="2016-12" db="EMBL/GenBank/DDBJ databases">
        <title>Diversity of luminous bacteria.</title>
        <authorList>
            <person name="Yoshizawa S."/>
            <person name="Kogure K."/>
        </authorList>
    </citation>
    <scope>NUCLEOTIDE SEQUENCE [LARGE SCALE GENOMIC DNA]</scope>
    <source>
        <strain evidence="2 3">SA4-48</strain>
    </source>
</reference>
<feature type="signal peptide" evidence="1">
    <location>
        <begin position="1"/>
        <end position="25"/>
    </location>
</feature>
<dbReference type="RefSeq" id="WP_105051159.1">
    <property type="nucleotide sequence ID" value="NZ_BMYG01000004.1"/>
</dbReference>
<feature type="chain" id="PRO_5015392259" description="Entry exclusion lipoprotein TrbK" evidence="1">
    <location>
        <begin position="26"/>
        <end position="62"/>
    </location>
</feature>
<accession>A0A2S7URW9</accession>
<evidence type="ECO:0000313" key="3">
    <source>
        <dbReference type="Proteomes" id="UP000239007"/>
    </source>
</evidence>
<gene>
    <name evidence="2" type="ORF">BTO11_02845</name>
</gene>